<keyword evidence="1" id="KW-0812">Transmembrane</keyword>
<organism evidence="2 3">
    <name type="scientific">Parasporobacterium paucivorans DSM 15970</name>
    <dbReference type="NCBI Taxonomy" id="1122934"/>
    <lineage>
        <taxon>Bacteria</taxon>
        <taxon>Bacillati</taxon>
        <taxon>Bacillota</taxon>
        <taxon>Clostridia</taxon>
        <taxon>Lachnospirales</taxon>
        <taxon>Lachnospiraceae</taxon>
        <taxon>Parasporobacterium</taxon>
    </lineage>
</organism>
<dbReference type="Proteomes" id="UP000184342">
    <property type="component" value="Unassembled WGS sequence"/>
</dbReference>
<dbReference type="RefSeq" id="WP_073994334.1">
    <property type="nucleotide sequence ID" value="NZ_FQYT01000023.1"/>
</dbReference>
<proteinExistence type="predicted"/>
<evidence type="ECO:0000256" key="1">
    <source>
        <dbReference type="SAM" id="Phobius"/>
    </source>
</evidence>
<evidence type="ECO:0000313" key="3">
    <source>
        <dbReference type="Proteomes" id="UP000184342"/>
    </source>
</evidence>
<feature type="transmembrane region" description="Helical" evidence="1">
    <location>
        <begin position="6"/>
        <end position="24"/>
    </location>
</feature>
<dbReference type="EMBL" id="FQYT01000023">
    <property type="protein sequence ID" value="SHJ50299.1"/>
    <property type="molecule type" value="Genomic_DNA"/>
</dbReference>
<dbReference type="OrthoDB" id="2876319at2"/>
<dbReference type="AlphaFoldDB" id="A0A1M6JUG2"/>
<feature type="transmembrane region" description="Helical" evidence="1">
    <location>
        <begin position="31"/>
        <end position="47"/>
    </location>
</feature>
<dbReference type="STRING" id="1122934.SAMN02745691_02071"/>
<keyword evidence="1" id="KW-1133">Transmembrane helix</keyword>
<evidence type="ECO:0000313" key="2">
    <source>
        <dbReference type="EMBL" id="SHJ50299.1"/>
    </source>
</evidence>
<keyword evidence="3" id="KW-1185">Reference proteome</keyword>
<dbReference type="Pfam" id="PF10066">
    <property type="entry name" value="DUF2304"/>
    <property type="match status" value="1"/>
</dbReference>
<protein>
    <recommendedName>
        <fullName evidence="4">DUF2304 domain-containing protein</fullName>
    </recommendedName>
</protein>
<feature type="transmembrane region" description="Helical" evidence="1">
    <location>
        <begin position="67"/>
        <end position="89"/>
    </location>
</feature>
<sequence>MTLRIQLIVGLVLLVSLVVIVNMIHKKRLELKYALSWISVIVALLILDVFPDIMRFISTVMGIETPINMLIFCGFCFSMVIIFTLTVALSRTAKRLKKLAQNLALLEMKLHED</sequence>
<evidence type="ECO:0008006" key="4">
    <source>
        <dbReference type="Google" id="ProtNLM"/>
    </source>
</evidence>
<dbReference type="InterPro" id="IPR019277">
    <property type="entry name" value="DUF2304"/>
</dbReference>
<gene>
    <name evidence="2" type="ORF">SAMN02745691_02071</name>
</gene>
<accession>A0A1M6JUG2</accession>
<name>A0A1M6JUG2_9FIRM</name>
<keyword evidence="1" id="KW-0472">Membrane</keyword>
<reference evidence="2 3" key="1">
    <citation type="submission" date="2016-11" db="EMBL/GenBank/DDBJ databases">
        <authorList>
            <person name="Jaros S."/>
            <person name="Januszkiewicz K."/>
            <person name="Wedrychowicz H."/>
        </authorList>
    </citation>
    <scope>NUCLEOTIDE SEQUENCE [LARGE SCALE GENOMIC DNA]</scope>
    <source>
        <strain evidence="2 3">DSM 15970</strain>
    </source>
</reference>